<reference evidence="1" key="1">
    <citation type="submission" date="2021-06" db="EMBL/GenBank/DDBJ databases">
        <authorList>
            <person name="Kallberg Y."/>
            <person name="Tangrot J."/>
            <person name="Rosling A."/>
        </authorList>
    </citation>
    <scope>NUCLEOTIDE SEQUENCE</scope>
    <source>
        <strain evidence="1">MA461A</strain>
    </source>
</reference>
<sequence length="70" mass="8171">MKILEDLECFLETLDLTSILVPEHNYEEIEYDKDEEIEYSNEKIADNSQDKSELDSSSDESVKDPEDPEQ</sequence>
<organism evidence="1 2">
    <name type="scientific">Racocetra persica</name>
    <dbReference type="NCBI Taxonomy" id="160502"/>
    <lineage>
        <taxon>Eukaryota</taxon>
        <taxon>Fungi</taxon>
        <taxon>Fungi incertae sedis</taxon>
        <taxon>Mucoromycota</taxon>
        <taxon>Glomeromycotina</taxon>
        <taxon>Glomeromycetes</taxon>
        <taxon>Diversisporales</taxon>
        <taxon>Gigasporaceae</taxon>
        <taxon>Racocetra</taxon>
    </lineage>
</organism>
<keyword evidence="2" id="KW-1185">Reference proteome</keyword>
<dbReference type="EMBL" id="CAJVQC010010528">
    <property type="protein sequence ID" value="CAG8617643.1"/>
    <property type="molecule type" value="Genomic_DNA"/>
</dbReference>
<comment type="caution">
    <text evidence="1">The sequence shown here is derived from an EMBL/GenBank/DDBJ whole genome shotgun (WGS) entry which is preliminary data.</text>
</comment>
<name>A0ACA9MYJ5_9GLOM</name>
<evidence type="ECO:0000313" key="2">
    <source>
        <dbReference type="Proteomes" id="UP000789920"/>
    </source>
</evidence>
<gene>
    <name evidence="1" type="ORF">RPERSI_LOCUS6576</name>
</gene>
<protein>
    <submittedName>
        <fullName evidence="1">18013_t:CDS:1</fullName>
    </submittedName>
</protein>
<accession>A0ACA9MYJ5</accession>
<proteinExistence type="predicted"/>
<evidence type="ECO:0000313" key="1">
    <source>
        <dbReference type="EMBL" id="CAG8617643.1"/>
    </source>
</evidence>
<dbReference type="Proteomes" id="UP000789920">
    <property type="component" value="Unassembled WGS sequence"/>
</dbReference>
<feature type="non-terminal residue" evidence="1">
    <location>
        <position position="70"/>
    </location>
</feature>